<name>A0A3E1Y1U6_9BACT</name>
<dbReference type="OrthoDB" id="1494206at2"/>
<evidence type="ECO:0000313" key="2">
    <source>
        <dbReference type="EMBL" id="RFS18652.1"/>
    </source>
</evidence>
<reference evidence="2 3" key="1">
    <citation type="submission" date="2018-07" db="EMBL/GenBank/DDBJ databases">
        <title>Chitinophaga K2CV101002-2 sp. nov., isolated from a monsoon evergreen broad-leaved forest soil.</title>
        <authorList>
            <person name="Lv Y."/>
        </authorList>
    </citation>
    <scope>NUCLEOTIDE SEQUENCE [LARGE SCALE GENOMIC DNA]</scope>
    <source>
        <strain evidence="2 3">GDMCC 1.1288</strain>
    </source>
</reference>
<organism evidence="2 3">
    <name type="scientific">Chitinophaga silvatica</name>
    <dbReference type="NCBI Taxonomy" id="2282649"/>
    <lineage>
        <taxon>Bacteria</taxon>
        <taxon>Pseudomonadati</taxon>
        <taxon>Bacteroidota</taxon>
        <taxon>Chitinophagia</taxon>
        <taxon>Chitinophagales</taxon>
        <taxon>Chitinophagaceae</taxon>
        <taxon>Chitinophaga</taxon>
    </lineage>
</organism>
<sequence length="226" mass="25696">MNDPFIIGAYWGERAASLIQIKDQILQTLNCLARIDIEFSSWYETGMSRKDALAQKIKWEDDVIIRQCIESVRKGELNEQGFSKMGFLFSLWNGRTDEESSSLSFNVGKSSQVLINNCIVTLPYEGVAKDRLLEQKKVLAIMSILIDIWNPDNAVFSSEALRSNIGGDIDGIGWVTYSRCIKHMPKISPNLVHETKNNGHLFYLANGHSYDYSLLNELRSLKKRIT</sequence>
<dbReference type="EMBL" id="QPMM01000022">
    <property type="protein sequence ID" value="RFS18652.1"/>
    <property type="molecule type" value="Genomic_DNA"/>
</dbReference>
<feature type="domain" description="Immunity protein 52" evidence="1">
    <location>
        <begin position="5"/>
        <end position="185"/>
    </location>
</feature>
<evidence type="ECO:0000313" key="3">
    <source>
        <dbReference type="Proteomes" id="UP000260644"/>
    </source>
</evidence>
<protein>
    <recommendedName>
        <fullName evidence="1">Immunity protein 52 domain-containing protein</fullName>
    </recommendedName>
</protein>
<accession>A0A3E1Y1U6</accession>
<evidence type="ECO:0000259" key="1">
    <source>
        <dbReference type="Pfam" id="PF15579"/>
    </source>
</evidence>
<dbReference type="InterPro" id="IPR028969">
    <property type="entry name" value="Imm52"/>
</dbReference>
<dbReference type="AlphaFoldDB" id="A0A3E1Y1U6"/>
<dbReference type="Pfam" id="PF15579">
    <property type="entry name" value="Imm52"/>
    <property type="match status" value="1"/>
</dbReference>
<gene>
    <name evidence="2" type="ORF">DVR12_27455</name>
</gene>
<dbReference type="RefSeq" id="WP_116979060.1">
    <property type="nucleotide sequence ID" value="NZ_QPMM01000022.1"/>
</dbReference>
<proteinExistence type="predicted"/>
<dbReference type="Proteomes" id="UP000260644">
    <property type="component" value="Unassembled WGS sequence"/>
</dbReference>
<keyword evidence="3" id="KW-1185">Reference proteome</keyword>
<comment type="caution">
    <text evidence="2">The sequence shown here is derived from an EMBL/GenBank/DDBJ whole genome shotgun (WGS) entry which is preliminary data.</text>
</comment>